<evidence type="ECO:0000313" key="11">
    <source>
        <dbReference type="EMBL" id="MBE9610561.1"/>
    </source>
</evidence>
<dbReference type="Proteomes" id="UP000604481">
    <property type="component" value="Unassembled WGS sequence"/>
</dbReference>
<comment type="similarity">
    <text evidence="7">Belongs to the DNA polymerase HolA subunit family.</text>
</comment>
<evidence type="ECO:0000256" key="7">
    <source>
        <dbReference type="ARBA" id="ARBA00034754"/>
    </source>
</evidence>
<gene>
    <name evidence="11" type="ORF">INR99_14565</name>
</gene>
<accession>A0A8J7FP98</accession>
<dbReference type="InterPro" id="IPR027417">
    <property type="entry name" value="P-loop_NTPase"/>
</dbReference>
<evidence type="ECO:0000259" key="10">
    <source>
        <dbReference type="Pfam" id="PF14840"/>
    </source>
</evidence>
<evidence type="ECO:0000256" key="2">
    <source>
        <dbReference type="ARBA" id="ARBA00017703"/>
    </source>
</evidence>
<dbReference type="Gene3D" id="1.10.8.60">
    <property type="match status" value="1"/>
</dbReference>
<evidence type="ECO:0000256" key="8">
    <source>
        <dbReference type="ARBA" id="ARBA00049244"/>
    </source>
</evidence>
<evidence type="ECO:0000313" key="12">
    <source>
        <dbReference type="Proteomes" id="UP000604481"/>
    </source>
</evidence>
<name>A0A8J7FP98_9NEIS</name>
<dbReference type="InterPro" id="IPR008921">
    <property type="entry name" value="DNA_pol3_clamp-load_cplx_C"/>
</dbReference>
<reference evidence="11 12" key="1">
    <citation type="submission" date="2020-10" db="EMBL/GenBank/DDBJ databases">
        <title>The genome sequence of Chitinilyticum litopenaei 4Y14.</title>
        <authorList>
            <person name="Liu Y."/>
        </authorList>
    </citation>
    <scope>NUCLEOTIDE SEQUENCE [LARGE SCALE GENOMIC DNA]</scope>
    <source>
        <strain evidence="11 12">4Y14</strain>
    </source>
</reference>
<keyword evidence="6" id="KW-0239">DNA-directed DNA polymerase</keyword>
<dbReference type="InterPro" id="IPR032780">
    <property type="entry name" value="DNA_pol3_delt_C"/>
</dbReference>
<dbReference type="GO" id="GO:0003677">
    <property type="term" value="F:DNA binding"/>
    <property type="evidence" value="ECO:0007669"/>
    <property type="project" value="InterPro"/>
</dbReference>
<evidence type="ECO:0000256" key="6">
    <source>
        <dbReference type="ARBA" id="ARBA00022932"/>
    </source>
</evidence>
<evidence type="ECO:0000256" key="5">
    <source>
        <dbReference type="ARBA" id="ARBA00022705"/>
    </source>
</evidence>
<dbReference type="Pfam" id="PF14840">
    <property type="entry name" value="DNA_pol3_delt_C"/>
    <property type="match status" value="1"/>
</dbReference>
<keyword evidence="4" id="KW-0548">Nucleotidyltransferase</keyword>
<dbReference type="RefSeq" id="WP_194117104.1">
    <property type="nucleotide sequence ID" value="NZ_JADFUA010000010.1"/>
</dbReference>
<dbReference type="EC" id="2.7.7.7" evidence="1"/>
<dbReference type="CDD" id="cd18138">
    <property type="entry name" value="HLD_clamp_pol_III_delta"/>
    <property type="match status" value="1"/>
</dbReference>
<dbReference type="SUPFAM" id="SSF52540">
    <property type="entry name" value="P-loop containing nucleoside triphosphate hydrolases"/>
    <property type="match status" value="1"/>
</dbReference>
<dbReference type="GO" id="GO:0006261">
    <property type="term" value="P:DNA-templated DNA replication"/>
    <property type="evidence" value="ECO:0007669"/>
    <property type="project" value="TreeGrafter"/>
</dbReference>
<sequence length="333" mass="37094">MRADELQTALSRNLSALYVIHGDEMLLALEACEAIRNAAKAADYLEREVLQVERSFNWGQLTEIGNSFSLFASKKLIELRIPGGKPGVEGSKALEAYAARLPDDTITMVTLPRLDRTAQNSKWFQALAKNGTVIEARSIERAQLPEWIMRRMHQQGQQLHADALQFMVDRLEGNLLAAHQEIQKLGLLYPAGELTLAEAQAAVANVARFDAFQLGEALLAGDCARFLRMLDGLQAEGEAPHLVLWSLNEELRTLYQIGMAEKRGSPLPQLLKEYRVWGNRQQLLPRALQRTNAATLRSALRAAAHVDRINKGLAQGNAWDEIRLMCLPLLNAV</sequence>
<dbReference type="Gene3D" id="1.20.272.10">
    <property type="match status" value="1"/>
</dbReference>
<dbReference type="Gene3D" id="3.40.50.300">
    <property type="entry name" value="P-loop containing nucleotide triphosphate hydrolases"/>
    <property type="match status" value="1"/>
</dbReference>
<dbReference type="SUPFAM" id="SSF48019">
    <property type="entry name" value="post-AAA+ oligomerization domain-like"/>
    <property type="match status" value="1"/>
</dbReference>
<feature type="domain" description="DNA polymerase III subunit delta C-terminal" evidence="10">
    <location>
        <begin position="213"/>
        <end position="323"/>
    </location>
</feature>
<dbReference type="GO" id="GO:0009360">
    <property type="term" value="C:DNA polymerase III complex"/>
    <property type="evidence" value="ECO:0007669"/>
    <property type="project" value="InterPro"/>
</dbReference>
<dbReference type="InterPro" id="IPR010372">
    <property type="entry name" value="DNA_pol3_delta_N"/>
</dbReference>
<comment type="caution">
    <text evidence="11">The sequence shown here is derived from an EMBL/GenBank/DDBJ whole genome shotgun (WGS) entry which is preliminary data.</text>
</comment>
<dbReference type="NCBIfam" id="TIGR01128">
    <property type="entry name" value="holA"/>
    <property type="match status" value="1"/>
</dbReference>
<keyword evidence="5" id="KW-0235">DNA replication</keyword>
<keyword evidence="12" id="KW-1185">Reference proteome</keyword>
<feature type="domain" description="DNA polymerase III delta N-terminal" evidence="9">
    <location>
        <begin position="18"/>
        <end position="136"/>
    </location>
</feature>
<evidence type="ECO:0000259" key="9">
    <source>
        <dbReference type="Pfam" id="PF06144"/>
    </source>
</evidence>
<dbReference type="PANTHER" id="PTHR34388:SF1">
    <property type="entry name" value="DNA POLYMERASE III SUBUNIT DELTA"/>
    <property type="match status" value="1"/>
</dbReference>
<dbReference type="AlphaFoldDB" id="A0A8J7FP98"/>
<dbReference type="PANTHER" id="PTHR34388">
    <property type="entry name" value="DNA POLYMERASE III SUBUNIT DELTA"/>
    <property type="match status" value="1"/>
</dbReference>
<protein>
    <recommendedName>
        <fullName evidence="2">DNA polymerase III subunit delta</fullName>
        <ecNumber evidence="1">2.7.7.7</ecNumber>
    </recommendedName>
</protein>
<evidence type="ECO:0000256" key="4">
    <source>
        <dbReference type="ARBA" id="ARBA00022695"/>
    </source>
</evidence>
<evidence type="ECO:0000256" key="3">
    <source>
        <dbReference type="ARBA" id="ARBA00022679"/>
    </source>
</evidence>
<comment type="catalytic activity">
    <reaction evidence="8">
        <text>DNA(n) + a 2'-deoxyribonucleoside 5'-triphosphate = DNA(n+1) + diphosphate</text>
        <dbReference type="Rhea" id="RHEA:22508"/>
        <dbReference type="Rhea" id="RHEA-COMP:17339"/>
        <dbReference type="Rhea" id="RHEA-COMP:17340"/>
        <dbReference type="ChEBI" id="CHEBI:33019"/>
        <dbReference type="ChEBI" id="CHEBI:61560"/>
        <dbReference type="ChEBI" id="CHEBI:173112"/>
        <dbReference type="EC" id="2.7.7.7"/>
    </reaction>
</comment>
<proteinExistence type="inferred from homology"/>
<organism evidence="11 12">
    <name type="scientific">Chitinilyticum piscinae</name>
    <dbReference type="NCBI Taxonomy" id="2866724"/>
    <lineage>
        <taxon>Bacteria</taxon>
        <taxon>Pseudomonadati</taxon>
        <taxon>Pseudomonadota</taxon>
        <taxon>Betaproteobacteria</taxon>
        <taxon>Neisseriales</taxon>
        <taxon>Chitinibacteraceae</taxon>
        <taxon>Chitinilyticum</taxon>
    </lineage>
</organism>
<dbReference type="EMBL" id="JADFUA010000010">
    <property type="protein sequence ID" value="MBE9610561.1"/>
    <property type="molecule type" value="Genomic_DNA"/>
</dbReference>
<evidence type="ECO:0000256" key="1">
    <source>
        <dbReference type="ARBA" id="ARBA00012417"/>
    </source>
</evidence>
<dbReference type="InterPro" id="IPR005790">
    <property type="entry name" value="DNA_polIII_delta"/>
</dbReference>
<keyword evidence="3" id="KW-0808">Transferase</keyword>
<dbReference type="GO" id="GO:0003887">
    <property type="term" value="F:DNA-directed DNA polymerase activity"/>
    <property type="evidence" value="ECO:0007669"/>
    <property type="project" value="UniProtKB-KW"/>
</dbReference>
<dbReference type="Pfam" id="PF06144">
    <property type="entry name" value="DNA_pol3_delta"/>
    <property type="match status" value="1"/>
</dbReference>